<keyword evidence="2" id="KW-1003">Cell membrane</keyword>
<feature type="transmembrane region" description="Helical" evidence="12">
    <location>
        <begin position="127"/>
        <end position="146"/>
    </location>
</feature>
<evidence type="ECO:0000256" key="6">
    <source>
        <dbReference type="ARBA" id="ARBA00023136"/>
    </source>
</evidence>
<feature type="compositionally biased region" description="Polar residues" evidence="11">
    <location>
        <begin position="306"/>
        <end position="323"/>
    </location>
</feature>
<dbReference type="InterPro" id="IPR017452">
    <property type="entry name" value="GPCR_Rhodpsn_7TM"/>
</dbReference>
<evidence type="ECO:0000256" key="12">
    <source>
        <dbReference type="SAM" id="Phobius"/>
    </source>
</evidence>
<evidence type="ECO:0000256" key="5">
    <source>
        <dbReference type="ARBA" id="ARBA00023040"/>
    </source>
</evidence>
<evidence type="ECO:0000256" key="2">
    <source>
        <dbReference type="ARBA" id="ARBA00022475"/>
    </source>
</evidence>
<feature type="transmembrane region" description="Helical" evidence="12">
    <location>
        <begin position="85"/>
        <end position="106"/>
    </location>
</feature>
<dbReference type="Ensembl" id="ENSNMLT00000002343.1">
    <property type="protein sequence ID" value="ENSNMLP00000002018.1"/>
    <property type="gene ID" value="ENSNMLG00000001558.1"/>
</dbReference>
<keyword evidence="5" id="KW-0297">G-protein coupled receptor</keyword>
<keyword evidence="7" id="KW-1015">Disulfide bond</keyword>
<feature type="transmembrane region" description="Helical" evidence="12">
    <location>
        <begin position="175"/>
        <end position="197"/>
    </location>
</feature>
<accession>A0A8C6WES8</accession>
<dbReference type="AlphaFoldDB" id="A0A8C6WES8"/>
<reference evidence="14" key="1">
    <citation type="submission" date="2025-08" db="UniProtKB">
        <authorList>
            <consortium name="Ensembl"/>
        </authorList>
    </citation>
    <scope>IDENTIFICATION</scope>
</reference>
<evidence type="ECO:0000256" key="1">
    <source>
        <dbReference type="ARBA" id="ARBA00004651"/>
    </source>
</evidence>
<name>A0A8C6WES8_9GOBI</name>
<evidence type="ECO:0000256" key="10">
    <source>
        <dbReference type="ARBA" id="ARBA00023224"/>
    </source>
</evidence>
<dbReference type="Gene3D" id="1.20.1070.10">
    <property type="entry name" value="Rhodopsin 7-helix transmembrane proteins"/>
    <property type="match status" value="1"/>
</dbReference>
<evidence type="ECO:0000313" key="14">
    <source>
        <dbReference type="Ensembl" id="ENSNMLP00000002018.1"/>
    </source>
</evidence>
<keyword evidence="8" id="KW-0675">Receptor</keyword>
<dbReference type="PANTHER" id="PTHR24234">
    <property type="entry name" value="LYSOPHOSPHATIDIC ACID RECEPTOR 5/SPHINGOSYLPHOSPHORYLCHOLINE RECEPTOR"/>
    <property type="match status" value="1"/>
</dbReference>
<sequence>LQSVLDSVTRRRSFLFFYLFIILASIPLNTFFLYVSWQHIRQRNEIGVYLLNLALSDFAFTLGLSQWLDYLWRGVWARGGSACVVSIYCLYTNFYTSGAFLCCIALNRYLAAAHPLKYAFVRRVGTATAVSLAIWGLVLIFNAGTIRTEDSDRDELSLCLDILRTPTENMVRGSVLRFSFGFVVPLLVLLFSTWGIFKAVWSNQATEEKESKRVAKLLLMVLLCHLLCFGPVHITELVRIMVTDCETVQLLLYPHKVAVAISCLNCLADPLLYCFSTRTGKARLHQVALYFRGTTVCTERDCESMSGPQSNCNNRRNSETSLT</sequence>
<dbReference type="GO" id="GO:0004930">
    <property type="term" value="F:G protein-coupled receptor activity"/>
    <property type="evidence" value="ECO:0007669"/>
    <property type="project" value="UniProtKB-KW"/>
</dbReference>
<feature type="transmembrane region" description="Helical" evidence="12">
    <location>
        <begin position="15"/>
        <end position="34"/>
    </location>
</feature>
<feature type="transmembrane region" description="Helical" evidence="12">
    <location>
        <begin position="46"/>
        <end position="65"/>
    </location>
</feature>
<dbReference type="PANTHER" id="PTHR24234:SF15">
    <property type="entry name" value="G PROTEIN-COUPLED RECEPTOR 65"/>
    <property type="match status" value="1"/>
</dbReference>
<dbReference type="Pfam" id="PF00001">
    <property type="entry name" value="7tm_1"/>
    <property type="match status" value="1"/>
</dbReference>
<dbReference type="PRINTS" id="PR00237">
    <property type="entry name" value="GPCRRHODOPSN"/>
</dbReference>
<evidence type="ECO:0000256" key="4">
    <source>
        <dbReference type="ARBA" id="ARBA00022989"/>
    </source>
</evidence>
<evidence type="ECO:0000259" key="13">
    <source>
        <dbReference type="PROSITE" id="PS50262"/>
    </source>
</evidence>
<evidence type="ECO:0000256" key="7">
    <source>
        <dbReference type="ARBA" id="ARBA00023157"/>
    </source>
</evidence>
<dbReference type="Proteomes" id="UP000694523">
    <property type="component" value="Unplaced"/>
</dbReference>
<reference evidence="14" key="2">
    <citation type="submission" date="2025-09" db="UniProtKB">
        <authorList>
            <consortium name="Ensembl"/>
        </authorList>
    </citation>
    <scope>IDENTIFICATION</scope>
</reference>
<keyword evidence="6 12" id="KW-0472">Membrane</keyword>
<keyword evidence="4 12" id="KW-1133">Transmembrane helix</keyword>
<keyword evidence="9" id="KW-0325">Glycoprotein</keyword>
<dbReference type="SUPFAM" id="SSF81321">
    <property type="entry name" value="Family A G protein-coupled receptor-like"/>
    <property type="match status" value="1"/>
</dbReference>
<organism evidence="14 15">
    <name type="scientific">Neogobius melanostomus</name>
    <name type="common">round goby</name>
    <dbReference type="NCBI Taxonomy" id="47308"/>
    <lineage>
        <taxon>Eukaryota</taxon>
        <taxon>Metazoa</taxon>
        <taxon>Chordata</taxon>
        <taxon>Craniata</taxon>
        <taxon>Vertebrata</taxon>
        <taxon>Euteleostomi</taxon>
        <taxon>Actinopterygii</taxon>
        <taxon>Neopterygii</taxon>
        <taxon>Teleostei</taxon>
        <taxon>Neoteleostei</taxon>
        <taxon>Acanthomorphata</taxon>
        <taxon>Gobiaria</taxon>
        <taxon>Gobiiformes</taxon>
        <taxon>Gobioidei</taxon>
        <taxon>Gobiidae</taxon>
        <taxon>Benthophilinae</taxon>
        <taxon>Neogobiini</taxon>
        <taxon>Neogobius</taxon>
    </lineage>
</organism>
<dbReference type="InterPro" id="IPR000276">
    <property type="entry name" value="GPCR_Rhodpsn"/>
</dbReference>
<comment type="subcellular location">
    <subcellularLocation>
        <location evidence="1">Cell membrane</location>
        <topology evidence="1">Multi-pass membrane protein</topology>
    </subcellularLocation>
</comment>
<feature type="domain" description="G-protein coupled receptors family 1 profile" evidence="13">
    <location>
        <begin position="28"/>
        <end position="273"/>
    </location>
</feature>
<protein>
    <submittedName>
        <fullName evidence="14">G protein-coupled receptor 65</fullName>
    </submittedName>
</protein>
<keyword evidence="15" id="KW-1185">Reference proteome</keyword>
<feature type="region of interest" description="Disordered" evidence="11">
    <location>
        <begin position="302"/>
        <end position="323"/>
    </location>
</feature>
<proteinExistence type="predicted"/>
<dbReference type="PROSITE" id="PS50262">
    <property type="entry name" value="G_PROTEIN_RECEP_F1_2"/>
    <property type="match status" value="1"/>
</dbReference>
<evidence type="ECO:0000256" key="8">
    <source>
        <dbReference type="ARBA" id="ARBA00023170"/>
    </source>
</evidence>
<evidence type="ECO:0000313" key="15">
    <source>
        <dbReference type="Proteomes" id="UP000694523"/>
    </source>
</evidence>
<feature type="transmembrane region" description="Helical" evidence="12">
    <location>
        <begin position="217"/>
        <end position="234"/>
    </location>
</feature>
<evidence type="ECO:0000256" key="11">
    <source>
        <dbReference type="SAM" id="MobiDB-lite"/>
    </source>
</evidence>
<keyword evidence="10" id="KW-0807">Transducer</keyword>
<evidence type="ECO:0000256" key="9">
    <source>
        <dbReference type="ARBA" id="ARBA00023180"/>
    </source>
</evidence>
<keyword evidence="3 12" id="KW-0812">Transmembrane</keyword>
<dbReference type="GO" id="GO:0005886">
    <property type="term" value="C:plasma membrane"/>
    <property type="evidence" value="ECO:0007669"/>
    <property type="project" value="UniProtKB-SubCell"/>
</dbReference>
<evidence type="ECO:0000256" key="3">
    <source>
        <dbReference type="ARBA" id="ARBA00022692"/>
    </source>
</evidence>